<feature type="compositionally biased region" description="Basic and acidic residues" evidence="1">
    <location>
        <begin position="198"/>
        <end position="231"/>
    </location>
</feature>
<comment type="caution">
    <text evidence="2">The sequence shown here is derived from an EMBL/GenBank/DDBJ whole genome shotgun (WGS) entry which is preliminary data.</text>
</comment>
<protein>
    <submittedName>
        <fullName evidence="2">Uncharacterized protein</fullName>
    </submittedName>
</protein>
<feature type="region of interest" description="Disordered" evidence="1">
    <location>
        <begin position="188"/>
        <end position="560"/>
    </location>
</feature>
<dbReference type="Proteomes" id="UP000077521">
    <property type="component" value="Unassembled WGS sequence"/>
</dbReference>
<proteinExistence type="predicted"/>
<feature type="compositionally biased region" description="Low complexity" evidence="1">
    <location>
        <begin position="335"/>
        <end position="361"/>
    </location>
</feature>
<evidence type="ECO:0000313" key="3">
    <source>
        <dbReference type="Proteomes" id="UP000077521"/>
    </source>
</evidence>
<accession>A0A177TKQ1</accession>
<feature type="compositionally biased region" description="Basic and acidic residues" evidence="1">
    <location>
        <begin position="249"/>
        <end position="261"/>
    </location>
</feature>
<keyword evidence="3" id="KW-1185">Reference proteome</keyword>
<sequence length="560" mass="58793">MEARPLQPSPAAARHLAGDNTASDDLRGILLTNGERVVLVPMPSEWMTLCQLAAYTFSFDLRTHYPAFYLQLPHTSYHQQQLNEAEIPPLAFRSLKERDVVRVEVLARGGEERVVEGGDGEGEGMLGLVGAVGEEEGMLGLVGALEGVGGDGEEERMLGLDRAVIGGDEDGEGLPGLDRAIEDLLNSGLARGEEGEEEDRRVENGERLSSSEESQMRRVHADGDGERRADDVPQVQQTSNVGGTEEGNNDNRKDDANKEIIVEIEAAPPQSVEATMSTSAHGSPAAAGAIAIATGDNEGEKDQEGGDNNRADADRDRGKEVIVEIEVAPQQPMEATMSTSTQGSSATATAATAGASAATGGNNEGEDGEKVQEDVDTNNKNITPPTQQNATSATKKPRTRSSTGIKTATKKASASASVGTSARKSKRLMRKPATTTTTTGEAEQADQVPSVSMSSPSKKGIDGMPLGRPPAEAGKRRTYDEKRKLAVRSRSLKGKQALSGESSSSAAIVGGGEVGLDSGKGFKSRADGTTRMMDGSGSGVVENSDDGEEEEVEMGLEGQF</sequence>
<feature type="compositionally biased region" description="Basic and acidic residues" evidence="1">
    <location>
        <begin position="473"/>
        <end position="484"/>
    </location>
</feature>
<evidence type="ECO:0000256" key="1">
    <source>
        <dbReference type="SAM" id="MobiDB-lite"/>
    </source>
</evidence>
<feature type="compositionally biased region" description="Acidic residues" evidence="1">
    <location>
        <begin position="543"/>
        <end position="554"/>
    </location>
</feature>
<dbReference type="EMBL" id="LWDF02000230">
    <property type="protein sequence ID" value="KAE8251808.1"/>
    <property type="molecule type" value="Genomic_DNA"/>
</dbReference>
<reference evidence="2" key="2">
    <citation type="journal article" date="2019" name="IMA Fungus">
        <title>Genome sequencing and comparison of five Tilletia species to identify candidate genes for the detection of regulated species infecting wheat.</title>
        <authorList>
            <person name="Nguyen H.D.T."/>
            <person name="Sultana T."/>
            <person name="Kesanakurti P."/>
            <person name="Hambleton S."/>
        </authorList>
    </citation>
    <scope>NUCLEOTIDE SEQUENCE</scope>
    <source>
        <strain evidence="2">DAOMC 236416</strain>
    </source>
</reference>
<feature type="compositionally biased region" description="Low complexity" evidence="1">
    <location>
        <begin position="448"/>
        <end position="458"/>
    </location>
</feature>
<organism evidence="2 3">
    <name type="scientific">Tilletia indica</name>
    <dbReference type="NCBI Taxonomy" id="43049"/>
    <lineage>
        <taxon>Eukaryota</taxon>
        <taxon>Fungi</taxon>
        <taxon>Dikarya</taxon>
        <taxon>Basidiomycota</taxon>
        <taxon>Ustilaginomycotina</taxon>
        <taxon>Exobasidiomycetes</taxon>
        <taxon>Tilletiales</taxon>
        <taxon>Tilletiaceae</taxon>
        <taxon>Tilletia</taxon>
    </lineage>
</organism>
<name>A0A177TKQ1_9BASI</name>
<feature type="compositionally biased region" description="Basic and acidic residues" evidence="1">
    <location>
        <begin position="298"/>
        <end position="322"/>
    </location>
</feature>
<feature type="compositionally biased region" description="Polar residues" evidence="1">
    <location>
        <begin position="378"/>
        <end position="394"/>
    </location>
</feature>
<feature type="compositionally biased region" description="Low complexity" evidence="1">
    <location>
        <begin position="277"/>
        <end position="295"/>
    </location>
</feature>
<reference evidence="2" key="1">
    <citation type="submission" date="2016-04" db="EMBL/GenBank/DDBJ databases">
        <authorList>
            <person name="Nguyen H.D."/>
            <person name="Samba Siva P."/>
            <person name="Cullis J."/>
            <person name="Levesque C.A."/>
            <person name="Hambleton S."/>
        </authorList>
    </citation>
    <scope>NUCLEOTIDE SEQUENCE</scope>
    <source>
        <strain evidence="2">DAOMC 236416</strain>
    </source>
</reference>
<evidence type="ECO:0000313" key="2">
    <source>
        <dbReference type="EMBL" id="KAE8251808.1"/>
    </source>
</evidence>
<gene>
    <name evidence="2" type="ORF">A4X13_0g3837</name>
</gene>
<feature type="compositionally biased region" description="Low complexity" evidence="1">
    <location>
        <begin position="401"/>
        <end position="422"/>
    </location>
</feature>
<dbReference type="AlphaFoldDB" id="A0A177TKQ1"/>